<dbReference type="InterPro" id="IPR003653">
    <property type="entry name" value="Peptidase_C48_C"/>
</dbReference>
<feature type="region of interest" description="Disordered" evidence="4">
    <location>
        <begin position="1"/>
        <end position="48"/>
    </location>
</feature>
<dbReference type="InterPro" id="IPR038765">
    <property type="entry name" value="Papain-like_cys_pep_sf"/>
</dbReference>
<accession>R0IFG2</accession>
<evidence type="ECO:0000256" key="1">
    <source>
        <dbReference type="ARBA" id="ARBA00005234"/>
    </source>
</evidence>
<feature type="domain" description="Ubiquitin-like protease family profile" evidence="5">
    <location>
        <begin position="73"/>
        <end position="311"/>
    </location>
</feature>
<dbReference type="EMBL" id="KB908814">
    <property type="protein sequence ID" value="EOA83806.1"/>
    <property type="molecule type" value="Genomic_DNA"/>
</dbReference>
<dbReference type="AlphaFoldDB" id="R0IFG2"/>
<evidence type="ECO:0000256" key="3">
    <source>
        <dbReference type="ARBA" id="ARBA00022801"/>
    </source>
</evidence>
<dbReference type="RefSeq" id="XP_008027988.1">
    <property type="nucleotide sequence ID" value="XM_008029797.1"/>
</dbReference>
<feature type="compositionally biased region" description="Gly residues" evidence="4">
    <location>
        <begin position="416"/>
        <end position="433"/>
    </location>
</feature>
<sequence>MSGDSDDGLPESSGAFEATIEASFEPMSSSPSIPSSPPEQTPAPAKKKTDAEILSAWLSQFLVGFKTSNDVTVEISMREFLEITNTDTKAEGSICYLEQDSIDMALALLTYKYERGSDVCVLRAYEGTELLHIGQGAYGVDDVATDKQLLSSVRNPGKRWIIVPVSDGMLKGEAAEAVFKKPALPPTIATTTAAAKKGGGETTLAPYGIHWGLLVVDKKTRLARWIDSSLELDKSHTHTGKRFIRHMLPTGKAAAFVLHGIERILLGPQCRRRAFSAKTAKYVPHQFRDNSFKSDPGASCGPYLVAFLEYLYANPRFLVQLASAFRVEKWKTHRRDLAFDSLRTRVAMQEMIQRKSEMVLRGGEKPLRMTAEVFELLRPKVLAPLVATAWRAYEGRRDNVEFDNFYFGGEKRIRRGGGGGGTDGSSGTGGDGDTGSEGDVEFGKAGDIRYHDIVETDSEDADDSFLYSPTDINAVRISKQLLRAEIRGNPQNYMGIPTKDLKYKRAFELLQAAALAAESSKLTTNPPEPSPALSTAPPRRSRHPILQYPDGIEEAPSDFADATQVPPAQVKQWRRENLESIQKCQLGAKATHDGLSVRAILQVLSGATFTQESDYRLQHIWIHDPEVFSPHEREHPERLLPGVIAQRLRDRYEIFGMTDLAETQQLALAGNNTRKRGHGDGDGEEEQQHVVKKPKTTKTN</sequence>
<keyword evidence="3" id="KW-0378">Hydrolase</keyword>
<dbReference type="eggNOG" id="ENOG502TCMH">
    <property type="taxonomic scope" value="Eukaryota"/>
</dbReference>
<feature type="region of interest" description="Disordered" evidence="4">
    <location>
        <begin position="672"/>
        <end position="700"/>
    </location>
</feature>
<dbReference type="SUPFAM" id="SSF54001">
    <property type="entry name" value="Cysteine proteinases"/>
    <property type="match status" value="1"/>
</dbReference>
<dbReference type="OrthoDB" id="3800703at2759"/>
<reference evidence="6 7" key="1">
    <citation type="journal article" date="2012" name="PLoS Pathog.">
        <title>Diverse lifestyles and strategies of plant pathogenesis encoded in the genomes of eighteen Dothideomycetes fungi.</title>
        <authorList>
            <person name="Ohm R.A."/>
            <person name="Feau N."/>
            <person name="Henrissat B."/>
            <person name="Schoch C.L."/>
            <person name="Horwitz B.A."/>
            <person name="Barry K.W."/>
            <person name="Condon B.J."/>
            <person name="Copeland A.C."/>
            <person name="Dhillon B."/>
            <person name="Glaser F."/>
            <person name="Hesse C.N."/>
            <person name="Kosti I."/>
            <person name="LaButti K."/>
            <person name="Lindquist E.A."/>
            <person name="Lucas S."/>
            <person name="Salamov A.A."/>
            <person name="Bradshaw R.E."/>
            <person name="Ciuffetti L."/>
            <person name="Hamelin R.C."/>
            <person name="Kema G.H.J."/>
            <person name="Lawrence C."/>
            <person name="Scott J.A."/>
            <person name="Spatafora J.W."/>
            <person name="Turgeon B.G."/>
            <person name="de Wit P.J.G.M."/>
            <person name="Zhong S."/>
            <person name="Goodwin S.B."/>
            <person name="Grigoriev I.V."/>
        </authorList>
    </citation>
    <scope>NUCLEOTIDE SEQUENCE [LARGE SCALE GENOMIC DNA]</scope>
    <source>
        <strain evidence="7">28A</strain>
    </source>
</reference>
<evidence type="ECO:0000256" key="4">
    <source>
        <dbReference type="SAM" id="MobiDB-lite"/>
    </source>
</evidence>
<reference evidence="6 7" key="2">
    <citation type="journal article" date="2013" name="PLoS Genet.">
        <title>Comparative genome structure, secondary metabolite, and effector coding capacity across Cochliobolus pathogens.</title>
        <authorList>
            <person name="Condon B.J."/>
            <person name="Leng Y."/>
            <person name="Wu D."/>
            <person name="Bushley K.E."/>
            <person name="Ohm R.A."/>
            <person name="Otillar R."/>
            <person name="Martin J."/>
            <person name="Schackwitz W."/>
            <person name="Grimwood J."/>
            <person name="MohdZainudin N."/>
            <person name="Xue C."/>
            <person name="Wang R."/>
            <person name="Manning V.A."/>
            <person name="Dhillon B."/>
            <person name="Tu Z.J."/>
            <person name="Steffenson B.J."/>
            <person name="Salamov A."/>
            <person name="Sun H."/>
            <person name="Lowry S."/>
            <person name="LaButti K."/>
            <person name="Han J."/>
            <person name="Copeland A."/>
            <person name="Lindquist E."/>
            <person name="Barry K."/>
            <person name="Schmutz J."/>
            <person name="Baker S.E."/>
            <person name="Ciuffetti L.M."/>
            <person name="Grigoriev I.V."/>
            <person name="Zhong S."/>
            <person name="Turgeon B.G."/>
        </authorList>
    </citation>
    <scope>NUCLEOTIDE SEQUENCE [LARGE SCALE GENOMIC DNA]</scope>
    <source>
        <strain evidence="7">28A</strain>
    </source>
</reference>
<dbReference type="Proteomes" id="UP000016935">
    <property type="component" value="Unassembled WGS sequence"/>
</dbReference>
<name>R0IFG2_EXST2</name>
<keyword evidence="7" id="KW-1185">Reference proteome</keyword>
<keyword evidence="2" id="KW-0645">Protease</keyword>
<dbReference type="GO" id="GO:0008234">
    <property type="term" value="F:cysteine-type peptidase activity"/>
    <property type="evidence" value="ECO:0007669"/>
    <property type="project" value="InterPro"/>
</dbReference>
<feature type="region of interest" description="Disordered" evidence="4">
    <location>
        <begin position="416"/>
        <end position="442"/>
    </location>
</feature>
<dbReference type="GO" id="GO:0006508">
    <property type="term" value="P:proteolysis"/>
    <property type="evidence" value="ECO:0007669"/>
    <property type="project" value="UniProtKB-KW"/>
</dbReference>
<dbReference type="GeneID" id="19402406"/>
<gene>
    <name evidence="6" type="ORF">SETTUDRAFT_21156</name>
</gene>
<dbReference type="Gene3D" id="3.40.395.10">
    <property type="entry name" value="Adenoviral Proteinase, Chain A"/>
    <property type="match status" value="1"/>
</dbReference>
<evidence type="ECO:0000256" key="2">
    <source>
        <dbReference type="ARBA" id="ARBA00022670"/>
    </source>
</evidence>
<feature type="region of interest" description="Disordered" evidence="4">
    <location>
        <begin position="519"/>
        <end position="560"/>
    </location>
</feature>
<comment type="similarity">
    <text evidence="1">Belongs to the peptidase C48 family.</text>
</comment>
<dbReference type="PROSITE" id="PS50600">
    <property type="entry name" value="ULP_PROTEASE"/>
    <property type="match status" value="1"/>
</dbReference>
<feature type="compositionally biased region" description="Basic residues" evidence="4">
    <location>
        <begin position="690"/>
        <end position="700"/>
    </location>
</feature>
<dbReference type="HOGENOM" id="CLU_393875_0_0_1"/>
<protein>
    <recommendedName>
        <fullName evidence="5">Ubiquitin-like protease family profile domain-containing protein</fullName>
    </recommendedName>
</protein>
<evidence type="ECO:0000259" key="5">
    <source>
        <dbReference type="PROSITE" id="PS50600"/>
    </source>
</evidence>
<proteinExistence type="inferred from homology"/>
<dbReference type="GO" id="GO:0019783">
    <property type="term" value="F:ubiquitin-like protein peptidase activity"/>
    <property type="evidence" value="ECO:0007669"/>
    <property type="project" value="UniProtKB-ARBA"/>
</dbReference>
<evidence type="ECO:0000313" key="6">
    <source>
        <dbReference type="EMBL" id="EOA83806.1"/>
    </source>
</evidence>
<organism evidence="6 7">
    <name type="scientific">Exserohilum turcicum (strain 28A)</name>
    <name type="common">Northern leaf blight fungus</name>
    <name type="synonym">Setosphaeria turcica</name>
    <dbReference type="NCBI Taxonomy" id="671987"/>
    <lineage>
        <taxon>Eukaryota</taxon>
        <taxon>Fungi</taxon>
        <taxon>Dikarya</taxon>
        <taxon>Ascomycota</taxon>
        <taxon>Pezizomycotina</taxon>
        <taxon>Dothideomycetes</taxon>
        <taxon>Pleosporomycetidae</taxon>
        <taxon>Pleosporales</taxon>
        <taxon>Pleosporineae</taxon>
        <taxon>Pleosporaceae</taxon>
        <taxon>Exserohilum</taxon>
    </lineage>
</organism>
<feature type="compositionally biased region" description="Basic and acidic residues" evidence="4">
    <location>
        <begin position="678"/>
        <end position="689"/>
    </location>
</feature>
<evidence type="ECO:0000313" key="7">
    <source>
        <dbReference type="Proteomes" id="UP000016935"/>
    </source>
</evidence>